<proteinExistence type="evidence at transcript level"/>
<organism evidence="1">
    <name type="scientific">Rattus norvegicus</name>
    <name type="common">Rat</name>
    <dbReference type="NCBI Taxonomy" id="10116"/>
    <lineage>
        <taxon>Eukaryota</taxon>
        <taxon>Metazoa</taxon>
        <taxon>Chordata</taxon>
        <taxon>Craniata</taxon>
        <taxon>Vertebrata</taxon>
        <taxon>Euteleostomi</taxon>
        <taxon>Mammalia</taxon>
        <taxon>Eutheria</taxon>
        <taxon>Euarchontoglires</taxon>
        <taxon>Glires</taxon>
        <taxon>Rodentia</taxon>
        <taxon>Myomorpha</taxon>
        <taxon>Muroidea</taxon>
        <taxon>Muridae</taxon>
        <taxon>Murinae</taxon>
        <taxon>Rattus</taxon>
    </lineage>
</organism>
<accession>Q8K598</accession>
<name>Q8K598_RAT</name>
<dbReference type="AlphaFoldDB" id="Q8K598"/>
<protein>
    <submittedName>
        <fullName evidence="1">Spermatogenesis-related protein</fullName>
    </submittedName>
</protein>
<reference evidence="1" key="1">
    <citation type="submission" date="2002-04" db="EMBL/GenBank/DDBJ databases">
        <title>Specific gene expression during spermatogenesis in rat.</title>
        <authorList>
            <person name="Huang H.Y."/>
            <person name="Wang G.Y."/>
            <person name="Wu Y.W."/>
            <person name="Wang C.M."/>
            <person name="Li W.X."/>
        </authorList>
    </citation>
    <scope>NUCLEOTIDE SEQUENCE</scope>
    <source>
        <strain evidence="1">Sprague-Dawley</strain>
        <tissue evidence="1">Testis</tissue>
    </source>
</reference>
<evidence type="ECO:0000313" key="1">
    <source>
        <dbReference type="EMBL" id="AAM23010.1"/>
    </source>
</evidence>
<sequence>MPEVSRTHFFGFFLYTQPHTVQTAPSSHKDSWGMLSLSFIRIVNLREPRSLKTNSGQERAKQPVPWWLSSLENQTCILTPTVLSMFACHHTKQNTTRSYMTRTKCIERCQDHCLLFLFLSLFFPELSGAGVFCVSSFTGDTGSFKMISSSSLISINCDFRLSKTLVYKLAWDPG</sequence>
<dbReference type="EMBL" id="AF502592">
    <property type="protein sequence ID" value="AAM23010.1"/>
    <property type="molecule type" value="mRNA"/>
</dbReference>
<gene>
    <name evidence="1" type="primary">Srp</name>
</gene>